<dbReference type="FunFam" id="3.90.850.10:FF:000003">
    <property type="entry name" value="Fumarylacetoacetate hydrolase domain-containing 1"/>
    <property type="match status" value="1"/>
</dbReference>
<dbReference type="GO" id="GO:0019752">
    <property type="term" value="P:carboxylic acid metabolic process"/>
    <property type="evidence" value="ECO:0007669"/>
    <property type="project" value="UniProtKB-ARBA"/>
</dbReference>
<dbReference type="InterPro" id="IPR036663">
    <property type="entry name" value="Fumarylacetoacetase_C_sf"/>
</dbReference>
<dbReference type="Pfam" id="PF01557">
    <property type="entry name" value="FAA_hydrolase"/>
    <property type="match status" value="1"/>
</dbReference>
<gene>
    <name evidence="4" type="ORF">BCR35DRAFT_319393</name>
</gene>
<sequence length="226" mass="24588">MAAQFVQRGKKIVAIGRNYVAHAKELNNAVPTEPIVFLKPTSSYTTASQIELPRGILVHHEVELGVVIGKGGREIKAADAMKHVAGYALAVDYTGRNLQNELSGKGLPWTKAKGFDDACPIGPFIPATEIKDPHALQLWFKINGELKQNDSTNLMIWRIPELIEHCSSLIKFEEGDLLLTGTPAGVGPVKEGDKISAGLEQDGEVISTIEHLVRTREGGYLFAPKN</sequence>
<comment type="caution">
    <text evidence="4">The sequence shown here is derived from an EMBL/GenBank/DDBJ whole genome shotgun (WGS) entry which is preliminary data.</text>
</comment>
<dbReference type="OrthoDB" id="74910at2759"/>
<dbReference type="InterPro" id="IPR011234">
    <property type="entry name" value="Fumarylacetoacetase-like_C"/>
</dbReference>
<dbReference type="PANTHER" id="PTHR11820">
    <property type="entry name" value="ACYLPYRUVASE"/>
    <property type="match status" value="1"/>
</dbReference>
<proteinExistence type="inferred from homology"/>
<dbReference type="GO" id="GO:0005739">
    <property type="term" value="C:mitochondrion"/>
    <property type="evidence" value="ECO:0007669"/>
    <property type="project" value="TreeGrafter"/>
</dbReference>
<protein>
    <recommendedName>
        <fullName evidence="3">Fumarylacetoacetase-like C-terminal domain-containing protein</fullName>
    </recommendedName>
</protein>
<dbReference type="GO" id="GO:0018773">
    <property type="term" value="F:acetylpyruvate hydrolase activity"/>
    <property type="evidence" value="ECO:0007669"/>
    <property type="project" value="TreeGrafter"/>
</dbReference>
<dbReference type="SUPFAM" id="SSF56529">
    <property type="entry name" value="FAH"/>
    <property type="match status" value="1"/>
</dbReference>
<name>A0A1Y2DHD7_9BASI</name>
<dbReference type="STRING" id="106004.A0A1Y2DHD7"/>
<accession>A0A1Y2DHD7</accession>
<comment type="similarity">
    <text evidence="1">Belongs to the FAH family.</text>
</comment>
<organism evidence="4 5">
    <name type="scientific">Leucosporidium creatinivorum</name>
    <dbReference type="NCBI Taxonomy" id="106004"/>
    <lineage>
        <taxon>Eukaryota</taxon>
        <taxon>Fungi</taxon>
        <taxon>Dikarya</taxon>
        <taxon>Basidiomycota</taxon>
        <taxon>Pucciniomycotina</taxon>
        <taxon>Microbotryomycetes</taxon>
        <taxon>Leucosporidiales</taxon>
        <taxon>Leucosporidium</taxon>
    </lineage>
</organism>
<evidence type="ECO:0000256" key="1">
    <source>
        <dbReference type="ARBA" id="ARBA00010211"/>
    </source>
</evidence>
<evidence type="ECO:0000259" key="3">
    <source>
        <dbReference type="Pfam" id="PF01557"/>
    </source>
</evidence>
<evidence type="ECO:0000313" key="5">
    <source>
        <dbReference type="Proteomes" id="UP000193467"/>
    </source>
</evidence>
<reference evidence="4 5" key="1">
    <citation type="submission" date="2016-07" db="EMBL/GenBank/DDBJ databases">
        <title>Pervasive Adenine N6-methylation of Active Genes in Fungi.</title>
        <authorList>
            <consortium name="DOE Joint Genome Institute"/>
            <person name="Mondo S.J."/>
            <person name="Dannebaum R.O."/>
            <person name="Kuo R.C."/>
            <person name="Labutti K."/>
            <person name="Haridas S."/>
            <person name="Kuo A."/>
            <person name="Salamov A."/>
            <person name="Ahrendt S.R."/>
            <person name="Lipzen A."/>
            <person name="Sullivan W."/>
            <person name="Andreopoulos W.B."/>
            <person name="Clum A."/>
            <person name="Lindquist E."/>
            <person name="Daum C."/>
            <person name="Ramamoorthy G.K."/>
            <person name="Gryganskyi A."/>
            <person name="Culley D."/>
            <person name="Magnuson J.K."/>
            <person name="James T.Y."/>
            <person name="O'Malley M.A."/>
            <person name="Stajich J.E."/>
            <person name="Spatafora J.W."/>
            <person name="Visel A."/>
            <person name="Grigoriev I.V."/>
        </authorList>
    </citation>
    <scope>NUCLEOTIDE SEQUENCE [LARGE SCALE GENOMIC DNA]</scope>
    <source>
        <strain evidence="4 5">62-1032</strain>
    </source>
</reference>
<evidence type="ECO:0000313" key="4">
    <source>
        <dbReference type="EMBL" id="ORY58663.1"/>
    </source>
</evidence>
<keyword evidence="5" id="KW-1185">Reference proteome</keyword>
<dbReference type="FunCoup" id="A0A1Y2DHD7">
    <property type="interactions" value="261"/>
</dbReference>
<dbReference type="InParanoid" id="A0A1Y2DHD7"/>
<keyword evidence="2" id="KW-0479">Metal-binding</keyword>
<dbReference type="Gene3D" id="3.90.850.10">
    <property type="entry name" value="Fumarylacetoacetase-like, C-terminal domain"/>
    <property type="match status" value="1"/>
</dbReference>
<dbReference type="AlphaFoldDB" id="A0A1Y2DHD7"/>
<dbReference type="PANTHER" id="PTHR11820:SF7">
    <property type="entry name" value="ACYLPYRUVASE FAHD1, MITOCHONDRIAL"/>
    <property type="match status" value="1"/>
</dbReference>
<evidence type="ECO:0000256" key="2">
    <source>
        <dbReference type="ARBA" id="ARBA00022723"/>
    </source>
</evidence>
<feature type="domain" description="Fumarylacetoacetase-like C-terminal" evidence="3">
    <location>
        <begin position="11"/>
        <end position="209"/>
    </location>
</feature>
<dbReference type="Proteomes" id="UP000193467">
    <property type="component" value="Unassembled WGS sequence"/>
</dbReference>
<dbReference type="EMBL" id="MCGR01000078">
    <property type="protein sequence ID" value="ORY58663.1"/>
    <property type="molecule type" value="Genomic_DNA"/>
</dbReference>
<dbReference type="GO" id="GO:0046872">
    <property type="term" value="F:metal ion binding"/>
    <property type="evidence" value="ECO:0007669"/>
    <property type="project" value="UniProtKB-KW"/>
</dbReference>